<evidence type="ECO:0000256" key="1">
    <source>
        <dbReference type="SAM" id="MobiDB-lite"/>
    </source>
</evidence>
<keyword evidence="3" id="KW-1185">Reference proteome</keyword>
<dbReference type="Proteomes" id="UP000314294">
    <property type="component" value="Unassembled WGS sequence"/>
</dbReference>
<feature type="region of interest" description="Disordered" evidence="1">
    <location>
        <begin position="15"/>
        <end position="39"/>
    </location>
</feature>
<reference evidence="2 3" key="1">
    <citation type="submission" date="2019-03" db="EMBL/GenBank/DDBJ databases">
        <title>First draft genome of Liparis tanakae, snailfish: a comprehensive survey of snailfish specific genes.</title>
        <authorList>
            <person name="Kim W."/>
            <person name="Song I."/>
            <person name="Jeong J.-H."/>
            <person name="Kim D."/>
            <person name="Kim S."/>
            <person name="Ryu S."/>
            <person name="Song J.Y."/>
            <person name="Lee S.K."/>
        </authorList>
    </citation>
    <scope>NUCLEOTIDE SEQUENCE [LARGE SCALE GENOMIC DNA]</scope>
    <source>
        <tissue evidence="2">Muscle</tissue>
    </source>
</reference>
<evidence type="ECO:0000313" key="2">
    <source>
        <dbReference type="EMBL" id="TNN51547.1"/>
    </source>
</evidence>
<dbReference type="AlphaFoldDB" id="A0A4Z2GD97"/>
<protein>
    <submittedName>
        <fullName evidence="2">Uncharacterized protein</fullName>
    </submittedName>
</protein>
<comment type="caution">
    <text evidence="2">The sequence shown here is derived from an EMBL/GenBank/DDBJ whole genome shotgun (WGS) entry which is preliminary data.</text>
</comment>
<proteinExistence type="predicted"/>
<dbReference type="EMBL" id="SRLO01000578">
    <property type="protein sequence ID" value="TNN51547.1"/>
    <property type="molecule type" value="Genomic_DNA"/>
</dbReference>
<dbReference type="OrthoDB" id="10666228at2759"/>
<evidence type="ECO:0000313" key="3">
    <source>
        <dbReference type="Proteomes" id="UP000314294"/>
    </source>
</evidence>
<name>A0A4Z2GD97_9TELE</name>
<sequence>MLFVPVGPLAVRAEAHVDEHDSEDDTQASEDGDEGQIYGLHVPGGEQLRVWEERGRGRWPLGRGVLSGGEQGDKETVRVCCWLNRWRRGQVQADGDIEGYYSDLDVVLDSEAGVQPTLVPPGLDNQQAVGARPEARVEAVALQLAAIQSPEGRRQVGAELTLQQHVVAHPHRAAPRGNVCNTDMTSLHRIPPRIYRNTHNMASVSFYMRENNEGADDATFDQIEIVKLDLPGHQRMPPDKVQHIIGQRGGDVDALGPQCVSYTLREKKSKREG</sequence>
<feature type="compositionally biased region" description="Acidic residues" evidence="1">
    <location>
        <begin position="20"/>
        <end position="34"/>
    </location>
</feature>
<organism evidence="2 3">
    <name type="scientific">Liparis tanakae</name>
    <name type="common">Tanaka's snailfish</name>
    <dbReference type="NCBI Taxonomy" id="230148"/>
    <lineage>
        <taxon>Eukaryota</taxon>
        <taxon>Metazoa</taxon>
        <taxon>Chordata</taxon>
        <taxon>Craniata</taxon>
        <taxon>Vertebrata</taxon>
        <taxon>Euteleostomi</taxon>
        <taxon>Actinopterygii</taxon>
        <taxon>Neopterygii</taxon>
        <taxon>Teleostei</taxon>
        <taxon>Neoteleostei</taxon>
        <taxon>Acanthomorphata</taxon>
        <taxon>Eupercaria</taxon>
        <taxon>Perciformes</taxon>
        <taxon>Cottioidei</taxon>
        <taxon>Cottales</taxon>
        <taxon>Liparidae</taxon>
        <taxon>Liparis</taxon>
    </lineage>
</organism>
<accession>A0A4Z2GD97</accession>
<gene>
    <name evidence="2" type="ORF">EYF80_038236</name>
</gene>